<dbReference type="GeneID" id="19738653"/>
<gene>
    <name evidence="1" type="primary">069L</name>
    <name evidence="1" type="ORF">IIV31_069L</name>
</gene>
<proteinExistence type="predicted"/>
<dbReference type="EMBL" id="HF920637">
    <property type="protein sequence ID" value="CCV02441.1"/>
    <property type="molecule type" value="Genomic_DNA"/>
</dbReference>
<sequence length="163" mass="19188">MSRYPRIRFPQFLNCCKYIKYKDYHNSLAIFEKIEELAYGNNDSKNLLKMFKTKMDEEEDYEGLFHHIVDKYNLSLKVSISDDNKKKKAIKEGMIENYLVRLKKERGLSLAEIKGIMLRINLRLFLKLLSTKNVMVENGEIIDIDDPDLFPQNENDVKTIGVC</sequence>
<reference evidence="1 2" key="1">
    <citation type="journal article" date="2014" name="J. Gen. Virol.">
        <title>Genome sequence of a crustacean iridovirus, IIV31, isolated from the pill bug, Armadillidium vulgare.</title>
        <authorList>
            <person name="Piegu B."/>
            <person name="Guizard S."/>
            <person name="Yeping T."/>
            <person name="Cruaud C."/>
            <person name="Asgari S."/>
            <person name="Bideshi D.K."/>
            <person name="Federici B.A."/>
            <person name="Bigot Y."/>
        </authorList>
    </citation>
    <scope>NUCLEOTIDE SEQUENCE [LARGE SCALE GENOMIC DNA]</scope>
</reference>
<dbReference type="Proteomes" id="UP000114278">
    <property type="component" value="Segment"/>
</dbReference>
<accession>A0A068QKF0</accession>
<keyword evidence="2" id="KW-1185">Reference proteome</keyword>
<dbReference type="OrthoDB" id="39481at10239"/>
<protein>
    <submittedName>
        <fullName evidence="1">Uncharacterized protein</fullName>
    </submittedName>
</protein>
<evidence type="ECO:0000313" key="2">
    <source>
        <dbReference type="Proteomes" id="UP000114278"/>
    </source>
</evidence>
<evidence type="ECO:0000313" key="1">
    <source>
        <dbReference type="EMBL" id="CCV02441.1"/>
    </source>
</evidence>
<dbReference type="RefSeq" id="YP_009046683.1">
    <property type="nucleotide sequence ID" value="NC_024451.1"/>
</dbReference>
<name>A0A068QKF0_9VIRU</name>
<dbReference type="KEGG" id="vg:19738653"/>
<organism evidence="1 2">
    <name type="scientific">Armadillidium vulgare iridescent virus</name>
    <dbReference type="NCBI Taxonomy" id="72201"/>
    <lineage>
        <taxon>Viruses</taxon>
        <taxon>Varidnaviria</taxon>
        <taxon>Bamfordvirae</taxon>
        <taxon>Nucleocytoviricota</taxon>
        <taxon>Megaviricetes</taxon>
        <taxon>Pimascovirales</taxon>
        <taxon>Pimascovirales incertae sedis</taxon>
        <taxon>Iridoviridae</taxon>
        <taxon>Betairidovirinae</taxon>
        <taxon>Iridovirus</taxon>
        <taxon>Iridovirus armadillidium1</taxon>
        <taxon>Invertebrate iridescent virus 31</taxon>
    </lineage>
</organism>